<feature type="domain" description="F-box" evidence="1">
    <location>
        <begin position="35"/>
        <end position="89"/>
    </location>
</feature>
<dbReference type="Gene3D" id="1.20.1280.50">
    <property type="match status" value="1"/>
</dbReference>
<dbReference type="EMBL" id="LAQU01000003">
    <property type="protein sequence ID" value="KKB64641.1"/>
    <property type="molecule type" value="Genomic_DNA"/>
</dbReference>
<evidence type="ECO:0000313" key="2">
    <source>
        <dbReference type="EMBL" id="KKB64641.1"/>
    </source>
</evidence>
<evidence type="ECO:0000313" key="3">
    <source>
        <dbReference type="Proteomes" id="UP000033618"/>
    </source>
</evidence>
<gene>
    <name evidence="2" type="ORF">WM40_04275</name>
</gene>
<organism evidence="2 3">
    <name type="scientific">Robbsia andropogonis</name>
    <dbReference type="NCBI Taxonomy" id="28092"/>
    <lineage>
        <taxon>Bacteria</taxon>
        <taxon>Pseudomonadati</taxon>
        <taxon>Pseudomonadota</taxon>
        <taxon>Betaproteobacteria</taxon>
        <taxon>Burkholderiales</taxon>
        <taxon>Burkholderiaceae</taxon>
        <taxon>Robbsia</taxon>
    </lineage>
</organism>
<dbReference type="SUPFAM" id="SSF81383">
    <property type="entry name" value="F-box domain"/>
    <property type="match status" value="1"/>
</dbReference>
<dbReference type="PATRIC" id="fig|28092.6.peg.1006"/>
<evidence type="ECO:0000259" key="1">
    <source>
        <dbReference type="PROSITE" id="PS50181"/>
    </source>
</evidence>
<proteinExistence type="predicted"/>
<dbReference type="InterPro" id="IPR001810">
    <property type="entry name" value="F-box_dom"/>
</dbReference>
<dbReference type="CDD" id="cd09917">
    <property type="entry name" value="F-box_SF"/>
    <property type="match status" value="1"/>
</dbReference>
<sequence length="167" mass="18944">MDIARNALSSLWQWVTYDTSRADEVRPDPEKNVHRSDVPNLPDELIINIASFLPKDDLLNITSTSQRFHTEVLLQRQSILMIQDFYARAAESYGDLGHRIPSLLADLKRGQNVAINAMRAVNVSAMRPSILRDLLVTVPVTVLETTVPGFFKNELTLRSVCLRFNRP</sequence>
<dbReference type="Proteomes" id="UP000033618">
    <property type="component" value="Unassembled WGS sequence"/>
</dbReference>
<dbReference type="AlphaFoldDB" id="A0A0F5K3F0"/>
<keyword evidence="3" id="KW-1185">Reference proteome</keyword>
<dbReference type="STRING" id="28092.WM40_04275"/>
<reference evidence="2 3" key="1">
    <citation type="submission" date="2015-03" db="EMBL/GenBank/DDBJ databases">
        <title>Draft Genome Sequence of Burkholderia andropogonis type strain ICMP2807, isolated from Sorghum bicolor.</title>
        <authorList>
            <person name="Lopes-Santos L."/>
            <person name="Castro D.B."/>
            <person name="Ottoboni L.M."/>
            <person name="Park D."/>
            <person name="Weirc B.S."/>
            <person name="Destefano S.A."/>
        </authorList>
    </citation>
    <scope>NUCLEOTIDE SEQUENCE [LARGE SCALE GENOMIC DNA]</scope>
    <source>
        <strain evidence="2 3">ICMP2807</strain>
    </source>
</reference>
<protein>
    <recommendedName>
        <fullName evidence="1">F-box domain-containing protein</fullName>
    </recommendedName>
</protein>
<accession>A0A0F5K3F0</accession>
<dbReference type="InterPro" id="IPR036047">
    <property type="entry name" value="F-box-like_dom_sf"/>
</dbReference>
<comment type="caution">
    <text evidence="2">The sequence shown here is derived from an EMBL/GenBank/DDBJ whole genome shotgun (WGS) entry which is preliminary data.</text>
</comment>
<name>A0A0F5K3F0_9BURK</name>
<dbReference type="RefSeq" id="WP_046152247.1">
    <property type="nucleotide sequence ID" value="NZ_LAQU01000003.1"/>
</dbReference>
<dbReference type="PROSITE" id="PS50181">
    <property type="entry name" value="FBOX"/>
    <property type="match status" value="1"/>
</dbReference>
<dbReference type="Pfam" id="PF12937">
    <property type="entry name" value="F-box-like"/>
    <property type="match status" value="1"/>
</dbReference>